<name>A0A391NS99_9EUKA</name>
<accession>A0A391NS99</accession>
<protein>
    <submittedName>
        <fullName evidence="1">Uncharacterized protein</fullName>
    </submittedName>
</protein>
<gene>
    <name evidence="1" type="ORF">KIPB_001925</name>
</gene>
<dbReference type="EMBL" id="BDIP01000291">
    <property type="protein sequence ID" value="GCA62198.1"/>
    <property type="molecule type" value="Genomic_DNA"/>
</dbReference>
<evidence type="ECO:0000313" key="2">
    <source>
        <dbReference type="Proteomes" id="UP000265618"/>
    </source>
</evidence>
<evidence type="ECO:0000313" key="1">
    <source>
        <dbReference type="EMBL" id="GCA62198.1"/>
    </source>
</evidence>
<reference evidence="1 2" key="1">
    <citation type="journal article" date="2018" name="PLoS ONE">
        <title>The draft genome of Kipferlia bialata reveals reductive genome evolution in fornicate parasites.</title>
        <authorList>
            <person name="Tanifuji G."/>
            <person name="Takabayashi S."/>
            <person name="Kume K."/>
            <person name="Takagi M."/>
            <person name="Nakayama T."/>
            <person name="Kamikawa R."/>
            <person name="Inagaki Y."/>
            <person name="Hashimoto T."/>
        </authorList>
    </citation>
    <scope>NUCLEOTIDE SEQUENCE [LARGE SCALE GENOMIC DNA]</scope>
    <source>
        <strain evidence="1">NY0173</strain>
    </source>
</reference>
<comment type="caution">
    <text evidence="1">The sequence shown here is derived from an EMBL/GenBank/DDBJ whole genome shotgun (WGS) entry which is preliminary data.</text>
</comment>
<organism evidence="1 2">
    <name type="scientific">Kipferlia bialata</name>
    <dbReference type="NCBI Taxonomy" id="797122"/>
    <lineage>
        <taxon>Eukaryota</taxon>
        <taxon>Metamonada</taxon>
        <taxon>Carpediemonas-like organisms</taxon>
        <taxon>Kipferlia</taxon>
    </lineage>
</organism>
<keyword evidence="2" id="KW-1185">Reference proteome</keyword>
<dbReference type="Proteomes" id="UP000265618">
    <property type="component" value="Unassembled WGS sequence"/>
</dbReference>
<proteinExistence type="predicted"/>
<dbReference type="AlphaFoldDB" id="A0A391NS99"/>
<sequence>MVEWEVSGCDVWMDSCHTCDTVRDFIGDMCVVSGSPYFLSSGPVYTFSTTHLSDCSPYAVSSVPYDIYSECTVGFVGEHLVVYAGLGSTVTVWALDTVSLEWHRWGEIPYACCVVTCSPLSDDTHLLGIVTMGGGRDWVTCRFDDSVVTMNYEC</sequence>